<gene>
    <name evidence="5" type="ORF">H9861_06580</name>
</gene>
<evidence type="ECO:0000259" key="3">
    <source>
        <dbReference type="Pfam" id="PF07261"/>
    </source>
</evidence>
<protein>
    <submittedName>
        <fullName evidence="5">DnaD domain protein</fullName>
    </submittedName>
</protein>
<dbReference type="InterPro" id="IPR036388">
    <property type="entry name" value="WH-like_DNA-bd_sf"/>
</dbReference>
<evidence type="ECO:0000256" key="1">
    <source>
        <dbReference type="ARBA" id="ARBA00093462"/>
    </source>
</evidence>
<feature type="compositionally biased region" description="Basic and acidic residues" evidence="2">
    <location>
        <begin position="197"/>
        <end position="207"/>
    </location>
</feature>
<organism evidence="5 6">
    <name type="scientific">Candidatus Ligilactobacillus excrementigallinarum</name>
    <dbReference type="NCBI Taxonomy" id="2838641"/>
    <lineage>
        <taxon>Bacteria</taxon>
        <taxon>Bacillati</taxon>
        <taxon>Bacillota</taxon>
        <taxon>Bacilli</taxon>
        <taxon>Lactobacillales</taxon>
        <taxon>Lactobacillaceae</taxon>
        <taxon>Ligilactobacillus</taxon>
    </lineage>
</organism>
<dbReference type="Pfam" id="PF07261">
    <property type="entry name" value="DnaB_2"/>
    <property type="match status" value="1"/>
</dbReference>
<evidence type="ECO:0000313" key="5">
    <source>
        <dbReference type="EMBL" id="HIX02405.1"/>
    </source>
</evidence>
<dbReference type="Pfam" id="PF21984">
    <property type="entry name" value="DnaD_N"/>
    <property type="match status" value="1"/>
</dbReference>
<dbReference type="InterPro" id="IPR053162">
    <property type="entry name" value="DnaD"/>
</dbReference>
<dbReference type="Gene3D" id="1.10.10.10">
    <property type="entry name" value="Winged helix-like DNA-binding domain superfamily/Winged helix DNA-binding domain"/>
    <property type="match status" value="1"/>
</dbReference>
<evidence type="ECO:0000256" key="2">
    <source>
        <dbReference type="SAM" id="MobiDB-lite"/>
    </source>
</evidence>
<name>A0A9D1UXQ4_9LACO</name>
<evidence type="ECO:0000259" key="4">
    <source>
        <dbReference type="Pfam" id="PF21984"/>
    </source>
</evidence>
<proteinExistence type="inferred from homology"/>
<evidence type="ECO:0000313" key="6">
    <source>
        <dbReference type="Proteomes" id="UP000823963"/>
    </source>
</evidence>
<sequence>MDDEIVEQILKAKNTVIPNLIIENYHKLGMNDSEFIFLIQLFSILNFGNETLDFEMIAKRMGKPISEIYELLQGLIEHGVLSLEQSKDLTGKNIDRYSFDPLYKKLIKLLKDEHQTQKQKEGNKSQTEIYQQIEKEFGRQLSSFEMELVDDWFKQDHYSSDLILLALKEAVLSNVYNLKYMDKILVTWEKKGIKTKNDVQRMRDSRKGKTNHKKESGNNSKPPIPLIKWSK</sequence>
<dbReference type="InterPro" id="IPR006343">
    <property type="entry name" value="DnaB/C_C"/>
</dbReference>
<dbReference type="PANTHER" id="PTHR37293:SF6">
    <property type="entry name" value="DNA REPLICATION PROTEIN DNAD"/>
    <property type="match status" value="1"/>
</dbReference>
<dbReference type="EMBL" id="DXFP01000062">
    <property type="protein sequence ID" value="HIX02405.1"/>
    <property type="molecule type" value="Genomic_DNA"/>
</dbReference>
<dbReference type="InterPro" id="IPR053843">
    <property type="entry name" value="DnaD_N"/>
</dbReference>
<dbReference type="AlphaFoldDB" id="A0A9D1UXQ4"/>
<feature type="domain" description="DnaD N-terminal" evidence="4">
    <location>
        <begin position="17"/>
        <end position="116"/>
    </location>
</feature>
<feature type="domain" description="DnaB/C C-terminal" evidence="3">
    <location>
        <begin position="130"/>
        <end position="201"/>
    </location>
</feature>
<feature type="region of interest" description="Disordered" evidence="2">
    <location>
        <begin position="197"/>
        <end position="231"/>
    </location>
</feature>
<dbReference type="Proteomes" id="UP000823963">
    <property type="component" value="Unassembled WGS sequence"/>
</dbReference>
<dbReference type="PANTHER" id="PTHR37293">
    <property type="entry name" value="PHAGE REPLICATION PROTEIN-RELATED"/>
    <property type="match status" value="1"/>
</dbReference>
<dbReference type="Gene3D" id="1.10.10.630">
    <property type="entry name" value="DnaD domain-like"/>
    <property type="match status" value="1"/>
</dbReference>
<reference evidence="5" key="2">
    <citation type="submission" date="2021-04" db="EMBL/GenBank/DDBJ databases">
        <authorList>
            <person name="Gilroy R."/>
        </authorList>
    </citation>
    <scope>NUCLEOTIDE SEQUENCE</scope>
    <source>
        <strain evidence="5">6627</strain>
    </source>
</reference>
<dbReference type="NCBIfam" id="TIGR01446">
    <property type="entry name" value="DnaD_dom"/>
    <property type="match status" value="1"/>
</dbReference>
<comment type="similarity">
    <text evidence="1">Belongs to the DnaB/DnaD family.</text>
</comment>
<accession>A0A9D1UXQ4</accession>
<dbReference type="InterPro" id="IPR034829">
    <property type="entry name" value="DnaD-like_sf"/>
</dbReference>
<dbReference type="SUPFAM" id="SSF158499">
    <property type="entry name" value="DnaD domain-like"/>
    <property type="match status" value="1"/>
</dbReference>
<comment type="caution">
    <text evidence="5">The sequence shown here is derived from an EMBL/GenBank/DDBJ whole genome shotgun (WGS) entry which is preliminary data.</text>
</comment>
<reference evidence="5" key="1">
    <citation type="journal article" date="2021" name="PeerJ">
        <title>Extensive microbial diversity within the chicken gut microbiome revealed by metagenomics and culture.</title>
        <authorList>
            <person name="Gilroy R."/>
            <person name="Ravi A."/>
            <person name="Getino M."/>
            <person name="Pursley I."/>
            <person name="Horton D.L."/>
            <person name="Alikhan N.F."/>
            <person name="Baker D."/>
            <person name="Gharbi K."/>
            <person name="Hall N."/>
            <person name="Watson M."/>
            <person name="Adriaenssens E.M."/>
            <person name="Foster-Nyarko E."/>
            <person name="Jarju S."/>
            <person name="Secka A."/>
            <person name="Antonio M."/>
            <person name="Oren A."/>
            <person name="Chaudhuri R.R."/>
            <person name="La Ragione R."/>
            <person name="Hildebrand F."/>
            <person name="Pallen M.J."/>
        </authorList>
    </citation>
    <scope>NUCLEOTIDE SEQUENCE</scope>
    <source>
        <strain evidence="5">6627</strain>
    </source>
</reference>